<organism evidence="2 3">
    <name type="scientific">Penicillium daleae</name>
    <dbReference type="NCBI Taxonomy" id="63821"/>
    <lineage>
        <taxon>Eukaryota</taxon>
        <taxon>Fungi</taxon>
        <taxon>Dikarya</taxon>
        <taxon>Ascomycota</taxon>
        <taxon>Pezizomycotina</taxon>
        <taxon>Eurotiomycetes</taxon>
        <taxon>Eurotiomycetidae</taxon>
        <taxon>Eurotiales</taxon>
        <taxon>Aspergillaceae</taxon>
        <taxon>Penicillium</taxon>
    </lineage>
</organism>
<keyword evidence="1" id="KW-0732">Signal</keyword>
<protein>
    <recommendedName>
        <fullName evidence="4">Sushi domain-containing protein</fullName>
    </recommendedName>
</protein>
<proteinExistence type="predicted"/>
<accession>A0AAD6CEW8</accession>
<sequence>MERSYLILIIQLTFSITALAFPRETGIHKQVQPTNVVTAEPPGITEEGSLRCFDGATILHTTDCTMGTPVSFCYKPQPPITCDEGSFPSVWHPDHCMEVSTCFPTDADWITTECSNGAVPISTETLYSGTLAGEDNALITCQLRTQDLF</sequence>
<dbReference type="Proteomes" id="UP001213681">
    <property type="component" value="Unassembled WGS sequence"/>
</dbReference>
<evidence type="ECO:0008006" key="4">
    <source>
        <dbReference type="Google" id="ProtNLM"/>
    </source>
</evidence>
<evidence type="ECO:0000313" key="3">
    <source>
        <dbReference type="Proteomes" id="UP001213681"/>
    </source>
</evidence>
<evidence type="ECO:0000313" key="2">
    <source>
        <dbReference type="EMBL" id="KAJ5461941.1"/>
    </source>
</evidence>
<feature type="chain" id="PRO_5042065254" description="Sushi domain-containing protein" evidence="1">
    <location>
        <begin position="21"/>
        <end position="149"/>
    </location>
</feature>
<dbReference type="RefSeq" id="XP_056770983.1">
    <property type="nucleotide sequence ID" value="XM_056906876.1"/>
</dbReference>
<reference evidence="2" key="1">
    <citation type="submission" date="2022-12" db="EMBL/GenBank/DDBJ databases">
        <authorList>
            <person name="Petersen C."/>
        </authorList>
    </citation>
    <scope>NUCLEOTIDE SEQUENCE</scope>
    <source>
        <strain evidence="2">IBT 16125</strain>
    </source>
</reference>
<comment type="caution">
    <text evidence="2">The sequence shown here is derived from an EMBL/GenBank/DDBJ whole genome shotgun (WGS) entry which is preliminary data.</text>
</comment>
<name>A0AAD6CEW8_9EURO</name>
<evidence type="ECO:0000256" key="1">
    <source>
        <dbReference type="SAM" id="SignalP"/>
    </source>
</evidence>
<dbReference type="EMBL" id="JAPVEA010000002">
    <property type="protein sequence ID" value="KAJ5461941.1"/>
    <property type="molecule type" value="Genomic_DNA"/>
</dbReference>
<feature type="signal peptide" evidence="1">
    <location>
        <begin position="1"/>
        <end position="20"/>
    </location>
</feature>
<gene>
    <name evidence="2" type="ORF">N7458_003493</name>
</gene>
<keyword evidence="3" id="KW-1185">Reference proteome</keyword>
<dbReference type="AlphaFoldDB" id="A0AAD6CEW8"/>
<dbReference type="GeneID" id="81597119"/>
<reference evidence="2" key="2">
    <citation type="journal article" date="2023" name="IMA Fungus">
        <title>Comparative genomic study of the Penicillium genus elucidates a diverse pangenome and 15 lateral gene transfer events.</title>
        <authorList>
            <person name="Petersen C."/>
            <person name="Sorensen T."/>
            <person name="Nielsen M.R."/>
            <person name="Sondergaard T.E."/>
            <person name="Sorensen J.L."/>
            <person name="Fitzpatrick D.A."/>
            <person name="Frisvad J.C."/>
            <person name="Nielsen K.L."/>
        </authorList>
    </citation>
    <scope>NUCLEOTIDE SEQUENCE</scope>
    <source>
        <strain evidence="2">IBT 16125</strain>
    </source>
</reference>